<feature type="compositionally biased region" description="Basic and acidic residues" evidence="1">
    <location>
        <begin position="1"/>
        <end position="32"/>
    </location>
</feature>
<keyword evidence="3" id="KW-1185">Reference proteome</keyword>
<evidence type="ECO:0000313" key="2">
    <source>
        <dbReference type="EMBL" id="TQM14907.1"/>
    </source>
</evidence>
<comment type="caution">
    <text evidence="2">The sequence shown here is derived from an EMBL/GenBank/DDBJ whole genome shotgun (WGS) entry which is preliminary data.</text>
</comment>
<gene>
    <name evidence="2" type="ORF">FB558_1686</name>
</gene>
<dbReference type="OrthoDB" id="10013939at2"/>
<name>A0A543DZY2_9PSEU</name>
<feature type="compositionally biased region" description="Low complexity" evidence="1">
    <location>
        <begin position="44"/>
        <end position="55"/>
    </location>
</feature>
<dbReference type="RefSeq" id="WP_142049907.1">
    <property type="nucleotide sequence ID" value="NZ_VFPA01000001.1"/>
</dbReference>
<organism evidence="2 3">
    <name type="scientific">Pseudonocardia kunmingensis</name>
    <dbReference type="NCBI Taxonomy" id="630975"/>
    <lineage>
        <taxon>Bacteria</taxon>
        <taxon>Bacillati</taxon>
        <taxon>Actinomycetota</taxon>
        <taxon>Actinomycetes</taxon>
        <taxon>Pseudonocardiales</taxon>
        <taxon>Pseudonocardiaceae</taxon>
        <taxon>Pseudonocardia</taxon>
    </lineage>
</organism>
<protein>
    <submittedName>
        <fullName evidence="2">Uncharacterized protein</fullName>
    </submittedName>
</protein>
<dbReference type="Proteomes" id="UP000315677">
    <property type="component" value="Unassembled WGS sequence"/>
</dbReference>
<evidence type="ECO:0000256" key="1">
    <source>
        <dbReference type="SAM" id="MobiDB-lite"/>
    </source>
</evidence>
<reference evidence="2 3" key="1">
    <citation type="submission" date="2019-06" db="EMBL/GenBank/DDBJ databases">
        <title>Sequencing the genomes of 1000 actinobacteria strains.</title>
        <authorList>
            <person name="Klenk H.-P."/>
        </authorList>
    </citation>
    <scope>NUCLEOTIDE SEQUENCE [LARGE SCALE GENOMIC DNA]</scope>
    <source>
        <strain evidence="2 3">DSM 45301</strain>
    </source>
</reference>
<accession>A0A543DZY2</accession>
<dbReference type="EMBL" id="VFPA01000001">
    <property type="protein sequence ID" value="TQM14907.1"/>
    <property type="molecule type" value="Genomic_DNA"/>
</dbReference>
<feature type="region of interest" description="Disordered" evidence="1">
    <location>
        <begin position="1"/>
        <end position="67"/>
    </location>
</feature>
<dbReference type="AlphaFoldDB" id="A0A543DZY2"/>
<sequence length="67" mass="7207">MSSDQEDRVVSRRVEHPTRAAPGDERVYRAADPEPDDADGIDAPRGPTGGTTDTPSPDDDSEPTRSE</sequence>
<evidence type="ECO:0000313" key="3">
    <source>
        <dbReference type="Proteomes" id="UP000315677"/>
    </source>
</evidence>
<proteinExistence type="predicted"/>